<dbReference type="EMBL" id="JACIDE010000020">
    <property type="protein sequence ID" value="MBB4074799.1"/>
    <property type="molecule type" value="Genomic_DNA"/>
</dbReference>
<keyword evidence="1" id="KW-0812">Transmembrane</keyword>
<evidence type="ECO:0000256" key="1">
    <source>
        <dbReference type="SAM" id="Phobius"/>
    </source>
</evidence>
<evidence type="ECO:0000313" key="3">
    <source>
        <dbReference type="Proteomes" id="UP000559598"/>
    </source>
</evidence>
<protein>
    <submittedName>
        <fullName evidence="2">Uncharacterized protein</fullName>
    </submittedName>
</protein>
<accession>A0A840DZ62</accession>
<organism evidence="2 3">
    <name type="scientific">Anoxybacteroides voinovskiense</name>
    <dbReference type="NCBI Taxonomy" id="230470"/>
    <lineage>
        <taxon>Bacteria</taxon>
        <taxon>Bacillati</taxon>
        <taxon>Bacillota</taxon>
        <taxon>Bacilli</taxon>
        <taxon>Bacillales</taxon>
        <taxon>Anoxybacillaceae</taxon>
        <taxon>Anoxybacteroides</taxon>
    </lineage>
</organism>
<keyword evidence="1" id="KW-1133">Transmembrane helix</keyword>
<name>A0A840DZ62_9BACL</name>
<proteinExistence type="predicted"/>
<evidence type="ECO:0000313" key="2">
    <source>
        <dbReference type="EMBL" id="MBB4074799.1"/>
    </source>
</evidence>
<dbReference type="AlphaFoldDB" id="A0A840DZ62"/>
<keyword evidence="3" id="KW-1185">Reference proteome</keyword>
<feature type="transmembrane region" description="Helical" evidence="1">
    <location>
        <begin position="35"/>
        <end position="55"/>
    </location>
</feature>
<dbReference type="Proteomes" id="UP000559598">
    <property type="component" value="Unassembled WGS sequence"/>
</dbReference>
<comment type="caution">
    <text evidence="2">The sequence shown here is derived from an EMBL/GenBank/DDBJ whole genome shotgun (WGS) entry which is preliminary data.</text>
</comment>
<keyword evidence="1" id="KW-0472">Membrane</keyword>
<gene>
    <name evidence="2" type="ORF">GGR02_002592</name>
</gene>
<reference evidence="2 3" key="1">
    <citation type="submission" date="2020-08" db="EMBL/GenBank/DDBJ databases">
        <title>Genomic Encyclopedia of Type Strains, Phase IV (KMG-IV): sequencing the most valuable type-strain genomes for metagenomic binning, comparative biology and taxonomic classification.</title>
        <authorList>
            <person name="Goeker M."/>
        </authorList>
    </citation>
    <scope>NUCLEOTIDE SEQUENCE [LARGE SCALE GENOMIC DNA]</scope>
    <source>
        <strain evidence="2 3">DSM 17075</strain>
    </source>
</reference>
<sequence>MLAAVFLQYKYRDNNNNVRDGEGRSVMWKTHEKRLVVLSFVVASIMLLSIIGRLFS</sequence>